<sequence>MHLCLFVPYKLVWIFTVSQVTVMQITMQLLQCVIG</sequence>
<accession>K4A3Q1</accession>
<protein>
    <submittedName>
        <fullName evidence="1">Uncharacterized protein</fullName>
    </submittedName>
</protein>
<evidence type="ECO:0000313" key="2">
    <source>
        <dbReference type="Proteomes" id="UP000004995"/>
    </source>
</evidence>
<dbReference type="Gramene" id="KQL27026">
    <property type="protein sequence ID" value="KQL27026"/>
    <property type="gene ID" value="SETIT_033504mg"/>
</dbReference>
<dbReference type="HOGENOM" id="CLU_3369334_0_0_1"/>
<dbReference type="Proteomes" id="UP000004995">
    <property type="component" value="Unassembled WGS sequence"/>
</dbReference>
<reference evidence="1" key="2">
    <citation type="submission" date="2018-08" db="UniProtKB">
        <authorList>
            <consortium name="EnsemblPlants"/>
        </authorList>
    </citation>
    <scope>IDENTIFICATION</scope>
    <source>
        <strain evidence="1">Yugu1</strain>
    </source>
</reference>
<name>K4A3Q1_SETIT</name>
<dbReference type="InParanoid" id="K4A3Q1"/>
<reference evidence="2" key="1">
    <citation type="journal article" date="2012" name="Nat. Biotechnol.">
        <title>Reference genome sequence of the model plant Setaria.</title>
        <authorList>
            <person name="Bennetzen J.L."/>
            <person name="Schmutz J."/>
            <person name="Wang H."/>
            <person name="Percifield R."/>
            <person name="Hawkins J."/>
            <person name="Pontaroli A.C."/>
            <person name="Estep M."/>
            <person name="Feng L."/>
            <person name="Vaughn J.N."/>
            <person name="Grimwood J."/>
            <person name="Jenkins J."/>
            <person name="Barry K."/>
            <person name="Lindquist E."/>
            <person name="Hellsten U."/>
            <person name="Deshpande S."/>
            <person name="Wang X."/>
            <person name="Wu X."/>
            <person name="Mitros T."/>
            <person name="Triplett J."/>
            <person name="Yang X."/>
            <person name="Ye C.Y."/>
            <person name="Mauro-Herrera M."/>
            <person name="Wang L."/>
            <person name="Li P."/>
            <person name="Sharma M."/>
            <person name="Sharma R."/>
            <person name="Ronald P.C."/>
            <person name="Panaud O."/>
            <person name="Kellogg E.A."/>
            <person name="Brutnell T.P."/>
            <person name="Doust A.N."/>
            <person name="Tuskan G.A."/>
            <person name="Rokhsar D."/>
            <person name="Devos K.M."/>
        </authorList>
    </citation>
    <scope>NUCLEOTIDE SEQUENCE [LARGE SCALE GENOMIC DNA]</scope>
    <source>
        <strain evidence="2">cv. Yugu1</strain>
    </source>
</reference>
<proteinExistence type="predicted"/>
<organism evidence="1 2">
    <name type="scientific">Setaria italica</name>
    <name type="common">Foxtail millet</name>
    <name type="synonym">Panicum italicum</name>
    <dbReference type="NCBI Taxonomy" id="4555"/>
    <lineage>
        <taxon>Eukaryota</taxon>
        <taxon>Viridiplantae</taxon>
        <taxon>Streptophyta</taxon>
        <taxon>Embryophyta</taxon>
        <taxon>Tracheophyta</taxon>
        <taxon>Spermatophyta</taxon>
        <taxon>Magnoliopsida</taxon>
        <taxon>Liliopsida</taxon>
        <taxon>Poales</taxon>
        <taxon>Poaceae</taxon>
        <taxon>PACMAD clade</taxon>
        <taxon>Panicoideae</taxon>
        <taxon>Panicodae</taxon>
        <taxon>Paniceae</taxon>
        <taxon>Cenchrinae</taxon>
        <taxon>Setaria</taxon>
    </lineage>
</organism>
<evidence type="ECO:0000313" key="1">
    <source>
        <dbReference type="EnsemblPlants" id="KQL27026"/>
    </source>
</evidence>
<keyword evidence="2" id="KW-1185">Reference proteome</keyword>
<dbReference type="EMBL" id="AGNK02001360">
    <property type="status" value="NOT_ANNOTATED_CDS"/>
    <property type="molecule type" value="Genomic_DNA"/>
</dbReference>
<dbReference type="AlphaFoldDB" id="K4A3Q1"/>
<dbReference type="EnsemblPlants" id="KQL27026">
    <property type="protein sequence ID" value="KQL27026"/>
    <property type="gene ID" value="SETIT_033504mg"/>
</dbReference>